<evidence type="ECO:0000313" key="3">
    <source>
        <dbReference type="Proteomes" id="UP000535890"/>
    </source>
</evidence>
<accession>A0A7Y9DZM9</accession>
<dbReference type="AlphaFoldDB" id="A0A7Y9DZM9"/>
<dbReference type="Proteomes" id="UP000535890">
    <property type="component" value="Unassembled WGS sequence"/>
</dbReference>
<feature type="region of interest" description="Disordered" evidence="1">
    <location>
        <begin position="37"/>
        <end position="62"/>
    </location>
</feature>
<protein>
    <recommendedName>
        <fullName evidence="4">Cation-translocating P-type ATPase</fullName>
    </recommendedName>
</protein>
<evidence type="ECO:0000256" key="1">
    <source>
        <dbReference type="SAM" id="MobiDB-lite"/>
    </source>
</evidence>
<feature type="compositionally biased region" description="Basic residues" evidence="1">
    <location>
        <begin position="38"/>
        <end position="47"/>
    </location>
</feature>
<dbReference type="EMBL" id="JACCBN010000001">
    <property type="protein sequence ID" value="NYD38518.1"/>
    <property type="molecule type" value="Genomic_DNA"/>
</dbReference>
<evidence type="ECO:0008006" key="4">
    <source>
        <dbReference type="Google" id="ProtNLM"/>
    </source>
</evidence>
<proteinExistence type="predicted"/>
<sequence>MPSTASVATTSSRPPGPTTGVLGDLVGPVVRALGLAPARRHSGRPGRTHIEVRGVATPGERSTREDLVEELLAVPGVQGAVVNAVVGRVVVDHSPDVELARLVGVVEDVERRHGLDRAPADTSGKHPADVTPWSRQVLALGVDLAGLGLVGVERWLGLVPLTRSIPPLLTGTLSLLDAVPSSRSAAERTAGGATTESWFSLGSATLQALGRGPVGLVVDACYRVVRADEAAARTAAWTAWDARAPLATHAAEPLGPTQRPGSLPRGPVDVVGDASGATALAAFGTVAALVPERAAAVLLAGVPKAARWGREAYAAAAHRAVADLGVVSMDPAALRTADRVDMVVLGEGLADRLADAAATVGRVVVVDDDATAAAVVRLQAAGHGVALVSADDDEGLAVADVGIGLGAELPWSADLRCADADQARAVLLAVAGARAASWRAAVLALTGSAIGAPIAVTSSLVGLTGRTNAPVTLAALAALGVNTWAGRRSVGEGRIRPL</sequence>
<evidence type="ECO:0000313" key="2">
    <source>
        <dbReference type="EMBL" id="NYD38518.1"/>
    </source>
</evidence>
<keyword evidence="3" id="KW-1185">Reference proteome</keyword>
<comment type="caution">
    <text evidence="2">The sequence shown here is derived from an EMBL/GenBank/DDBJ whole genome shotgun (WGS) entry which is preliminary data.</text>
</comment>
<dbReference type="RefSeq" id="WP_179795948.1">
    <property type="nucleotide sequence ID" value="NZ_BAABHP010000029.1"/>
</dbReference>
<organism evidence="2 3">
    <name type="scientific">Actinomycetospora corticicola</name>
    <dbReference type="NCBI Taxonomy" id="663602"/>
    <lineage>
        <taxon>Bacteria</taxon>
        <taxon>Bacillati</taxon>
        <taxon>Actinomycetota</taxon>
        <taxon>Actinomycetes</taxon>
        <taxon>Pseudonocardiales</taxon>
        <taxon>Pseudonocardiaceae</taxon>
        <taxon>Actinomycetospora</taxon>
    </lineage>
</organism>
<gene>
    <name evidence="2" type="ORF">BJ983_004620</name>
</gene>
<reference evidence="2 3" key="1">
    <citation type="submission" date="2020-07" db="EMBL/GenBank/DDBJ databases">
        <title>Sequencing the genomes of 1000 actinobacteria strains.</title>
        <authorList>
            <person name="Klenk H.-P."/>
        </authorList>
    </citation>
    <scope>NUCLEOTIDE SEQUENCE [LARGE SCALE GENOMIC DNA]</scope>
    <source>
        <strain evidence="2 3">DSM 45772</strain>
    </source>
</reference>
<name>A0A7Y9DZM9_9PSEU</name>
<feature type="region of interest" description="Disordered" evidence="1">
    <location>
        <begin position="1"/>
        <end position="23"/>
    </location>
</feature>